<gene>
    <name evidence="1" type="ORF">B0H50_10538</name>
</gene>
<sequence>METNLAEKYIEELAAKFENQTEEEEWEDFQKAKTEGLLFSGEGVLEKAIAVVKERMEHKKKMYSFRLKTSTVDKIKLKAKKANVPYQTYVNAILDAVAAAE</sequence>
<evidence type="ECO:0000313" key="2">
    <source>
        <dbReference type="Proteomes" id="UP000245523"/>
    </source>
</evidence>
<evidence type="ECO:0000313" key="1">
    <source>
        <dbReference type="EMBL" id="PWL03496.1"/>
    </source>
</evidence>
<reference evidence="1 2" key="1">
    <citation type="submission" date="2018-05" db="EMBL/GenBank/DDBJ databases">
        <title>Animal gut microbial communities from fecal samples from Wisconsin, USA.</title>
        <authorList>
            <person name="Neumann A."/>
        </authorList>
    </citation>
    <scope>NUCLEOTIDE SEQUENCE [LARGE SCALE GENOMIC DNA]</scope>
    <source>
        <strain evidence="1 2">UWS4</strain>
    </source>
</reference>
<organism evidence="1 2">
    <name type="scientific">Hallerella porci</name>
    <dbReference type="NCBI Taxonomy" id="1945871"/>
    <lineage>
        <taxon>Bacteria</taxon>
        <taxon>Pseudomonadati</taxon>
        <taxon>Fibrobacterota</taxon>
        <taxon>Fibrobacteria</taxon>
        <taxon>Fibrobacterales</taxon>
        <taxon>Fibrobacteraceae</taxon>
        <taxon>Hallerella</taxon>
    </lineage>
</organism>
<comment type="caution">
    <text evidence="1">The sequence shown here is derived from an EMBL/GenBank/DDBJ whole genome shotgun (WGS) entry which is preliminary data.</text>
</comment>
<name>A0ABX5LMW2_9BACT</name>
<dbReference type="Proteomes" id="UP000245523">
    <property type="component" value="Unassembled WGS sequence"/>
</dbReference>
<evidence type="ECO:0008006" key="3">
    <source>
        <dbReference type="Google" id="ProtNLM"/>
    </source>
</evidence>
<keyword evidence="2" id="KW-1185">Reference proteome</keyword>
<dbReference type="RefSeq" id="WP_106198028.1">
    <property type="nucleotide sequence ID" value="NZ_JAXEIU010000049.1"/>
</dbReference>
<proteinExistence type="predicted"/>
<protein>
    <recommendedName>
        <fullName evidence="3">Antitoxin</fullName>
    </recommendedName>
</protein>
<accession>A0ABX5LMW2</accession>
<dbReference type="EMBL" id="QGHD01000005">
    <property type="protein sequence ID" value="PWL03496.1"/>
    <property type="molecule type" value="Genomic_DNA"/>
</dbReference>